<dbReference type="RefSeq" id="WP_118277182.1">
    <property type="nucleotide sequence ID" value="NZ_AP019695.1"/>
</dbReference>
<comment type="function">
    <text evidence="10 12">Specifically methylates the N3 position of the uracil ring of uridine 1498 (m3U1498) in 16S rRNA. Acts on the fully assembled 30S ribosomal subunit.</text>
</comment>
<dbReference type="Gene3D" id="3.40.1280.10">
    <property type="match status" value="1"/>
</dbReference>
<keyword evidence="5 12" id="KW-0963">Cytoplasm</keyword>
<keyword evidence="8 12" id="KW-0808">Transferase</keyword>
<keyword evidence="9 12" id="KW-0949">S-adenosyl-L-methionine</keyword>
<evidence type="ECO:0000256" key="5">
    <source>
        <dbReference type="ARBA" id="ARBA00022490"/>
    </source>
</evidence>
<evidence type="ECO:0000256" key="4">
    <source>
        <dbReference type="ARBA" id="ARBA00013673"/>
    </source>
</evidence>
<dbReference type="PANTHER" id="PTHR30027:SF3">
    <property type="entry name" value="16S RRNA (URACIL(1498)-N(3))-METHYLTRANSFERASE"/>
    <property type="match status" value="1"/>
</dbReference>
<dbReference type="EC" id="2.1.1.193" evidence="3 12"/>
<evidence type="ECO:0000313" key="16">
    <source>
        <dbReference type="Proteomes" id="UP000464754"/>
    </source>
</evidence>
<dbReference type="KEGG" id="aarg:Aargi30884_04590"/>
<dbReference type="PANTHER" id="PTHR30027">
    <property type="entry name" value="RIBOSOMAL RNA SMALL SUBUNIT METHYLTRANSFERASE E"/>
    <property type="match status" value="1"/>
</dbReference>
<dbReference type="GO" id="GO:0070042">
    <property type="term" value="F:rRNA (uridine-N3-)-methyltransferase activity"/>
    <property type="evidence" value="ECO:0007669"/>
    <property type="project" value="TreeGrafter"/>
</dbReference>
<proteinExistence type="inferred from homology"/>
<comment type="subcellular location">
    <subcellularLocation>
        <location evidence="1 12">Cytoplasm</location>
    </subcellularLocation>
</comment>
<dbReference type="SUPFAM" id="SSF75217">
    <property type="entry name" value="alpha/beta knot"/>
    <property type="match status" value="1"/>
</dbReference>
<dbReference type="Pfam" id="PF20260">
    <property type="entry name" value="PUA_4"/>
    <property type="match status" value="1"/>
</dbReference>
<dbReference type="Proteomes" id="UP000464754">
    <property type="component" value="Chromosome"/>
</dbReference>
<evidence type="ECO:0000256" key="3">
    <source>
        <dbReference type="ARBA" id="ARBA00012328"/>
    </source>
</evidence>
<dbReference type="CDD" id="cd18084">
    <property type="entry name" value="RsmE-like"/>
    <property type="match status" value="1"/>
</dbReference>
<feature type="domain" description="Ribosomal RNA small subunit methyltransferase E PUA-like" evidence="14">
    <location>
        <begin position="19"/>
        <end position="52"/>
    </location>
</feature>
<dbReference type="InterPro" id="IPR046886">
    <property type="entry name" value="RsmE_MTase_dom"/>
</dbReference>
<evidence type="ECO:0000256" key="2">
    <source>
        <dbReference type="ARBA" id="ARBA00005528"/>
    </source>
</evidence>
<comment type="catalytic activity">
    <reaction evidence="11 12">
        <text>uridine(1498) in 16S rRNA + S-adenosyl-L-methionine = N(3)-methyluridine(1498) in 16S rRNA + S-adenosyl-L-homocysteine + H(+)</text>
        <dbReference type="Rhea" id="RHEA:42920"/>
        <dbReference type="Rhea" id="RHEA-COMP:10283"/>
        <dbReference type="Rhea" id="RHEA-COMP:10284"/>
        <dbReference type="ChEBI" id="CHEBI:15378"/>
        <dbReference type="ChEBI" id="CHEBI:57856"/>
        <dbReference type="ChEBI" id="CHEBI:59789"/>
        <dbReference type="ChEBI" id="CHEBI:65315"/>
        <dbReference type="ChEBI" id="CHEBI:74502"/>
        <dbReference type="EC" id="2.1.1.193"/>
    </reaction>
</comment>
<evidence type="ECO:0000256" key="11">
    <source>
        <dbReference type="ARBA" id="ARBA00047944"/>
    </source>
</evidence>
<feature type="domain" description="Ribosomal RNA small subunit methyltransferase E methyltransferase" evidence="13">
    <location>
        <begin position="75"/>
        <end position="235"/>
    </location>
</feature>
<keyword evidence="7 12" id="KW-0489">Methyltransferase</keyword>
<dbReference type="NCBIfam" id="NF008692">
    <property type="entry name" value="PRK11713.1-5"/>
    <property type="match status" value="1"/>
</dbReference>
<evidence type="ECO:0000256" key="8">
    <source>
        <dbReference type="ARBA" id="ARBA00022679"/>
    </source>
</evidence>
<dbReference type="InterPro" id="IPR046887">
    <property type="entry name" value="RsmE_PUA-like"/>
</dbReference>
<organism evidence="15 16">
    <name type="scientific">Amedibacterium intestinale</name>
    <dbReference type="NCBI Taxonomy" id="2583452"/>
    <lineage>
        <taxon>Bacteria</taxon>
        <taxon>Bacillati</taxon>
        <taxon>Bacillota</taxon>
        <taxon>Erysipelotrichia</taxon>
        <taxon>Erysipelotrichales</taxon>
        <taxon>Erysipelotrichaceae</taxon>
        <taxon>Amedibacterium</taxon>
    </lineage>
</organism>
<reference evidence="16" key="1">
    <citation type="submission" date="2019-05" db="EMBL/GenBank/DDBJ databases">
        <title>Complete genome sequencing of Absiella argi strain JCM 30884.</title>
        <authorList>
            <person name="Sakamoto M."/>
            <person name="Murakami T."/>
            <person name="Mori H."/>
        </authorList>
    </citation>
    <scope>NUCLEOTIDE SEQUENCE [LARGE SCALE GENOMIC DNA]</scope>
    <source>
        <strain evidence="16">JCM 30884</strain>
    </source>
</reference>
<name>A0A6N4TEH2_9FIRM</name>
<evidence type="ECO:0000256" key="6">
    <source>
        <dbReference type="ARBA" id="ARBA00022552"/>
    </source>
</evidence>
<dbReference type="InterPro" id="IPR015947">
    <property type="entry name" value="PUA-like_sf"/>
</dbReference>
<evidence type="ECO:0000256" key="9">
    <source>
        <dbReference type="ARBA" id="ARBA00022691"/>
    </source>
</evidence>
<evidence type="ECO:0000256" key="12">
    <source>
        <dbReference type="PIRNR" id="PIRNR015601"/>
    </source>
</evidence>
<keyword evidence="6 12" id="KW-0698">rRNA processing</keyword>
<dbReference type="GO" id="GO:0005737">
    <property type="term" value="C:cytoplasm"/>
    <property type="evidence" value="ECO:0007669"/>
    <property type="project" value="UniProtKB-SubCell"/>
</dbReference>
<dbReference type="GO" id="GO:0070475">
    <property type="term" value="P:rRNA base methylation"/>
    <property type="evidence" value="ECO:0007669"/>
    <property type="project" value="TreeGrafter"/>
</dbReference>
<dbReference type="AlphaFoldDB" id="A0A6N4TEH2"/>
<evidence type="ECO:0000256" key="10">
    <source>
        <dbReference type="ARBA" id="ARBA00025699"/>
    </source>
</evidence>
<evidence type="ECO:0000259" key="14">
    <source>
        <dbReference type="Pfam" id="PF20260"/>
    </source>
</evidence>
<evidence type="ECO:0000259" key="13">
    <source>
        <dbReference type="Pfam" id="PF04452"/>
    </source>
</evidence>
<keyword evidence="16" id="KW-1185">Reference proteome</keyword>
<evidence type="ECO:0000256" key="7">
    <source>
        <dbReference type="ARBA" id="ARBA00022603"/>
    </source>
</evidence>
<dbReference type="PIRSF" id="PIRSF015601">
    <property type="entry name" value="MTase_slr0722"/>
    <property type="match status" value="1"/>
</dbReference>
<dbReference type="InterPro" id="IPR006700">
    <property type="entry name" value="RsmE"/>
</dbReference>
<dbReference type="InterPro" id="IPR029026">
    <property type="entry name" value="tRNA_m1G_MTases_N"/>
</dbReference>
<sequence length="257" mass="29269">MQQYFLMKSIQINDVLEMDKEQSHHIANVMRMKPEEKIRIADGFGHVYLAHVMFKNKKVFAVVDEEIVDITLPNISITLAQGLIKKEKWDFLLQKCAELGVSRILPFVSSRCVVKAKEDRQDKKKERWNKILLEACEQCKRSTLVELEDTCSFSALKNEEADLKLIAYENADRVSCKLSDIVKQHPNAKSAVVVIGCEGGFSLEEVEELEHAGYQRVSLGSRILRAETAAMSMIDRIGFYYDEMAGELHAKHGDDSE</sequence>
<accession>A0A6N4TEH2</accession>
<evidence type="ECO:0000313" key="15">
    <source>
        <dbReference type="EMBL" id="BBK21556.1"/>
    </source>
</evidence>
<comment type="similarity">
    <text evidence="2 12">Belongs to the RNA methyltransferase RsmE family.</text>
</comment>
<dbReference type="SUPFAM" id="SSF88697">
    <property type="entry name" value="PUA domain-like"/>
    <property type="match status" value="1"/>
</dbReference>
<protein>
    <recommendedName>
        <fullName evidence="4 12">Ribosomal RNA small subunit methyltransferase E</fullName>
        <ecNumber evidence="3 12">2.1.1.193</ecNumber>
    </recommendedName>
</protein>
<dbReference type="EMBL" id="AP019695">
    <property type="protein sequence ID" value="BBK21556.1"/>
    <property type="molecule type" value="Genomic_DNA"/>
</dbReference>
<gene>
    <name evidence="15" type="ORF">Aargi30884_04590</name>
</gene>
<dbReference type="Pfam" id="PF04452">
    <property type="entry name" value="Methyltrans_RNA"/>
    <property type="match status" value="1"/>
</dbReference>
<dbReference type="InterPro" id="IPR029028">
    <property type="entry name" value="Alpha/beta_knot_MTases"/>
</dbReference>
<evidence type="ECO:0000256" key="1">
    <source>
        <dbReference type="ARBA" id="ARBA00004496"/>
    </source>
</evidence>
<dbReference type="NCBIfam" id="TIGR00046">
    <property type="entry name" value="RsmE family RNA methyltransferase"/>
    <property type="match status" value="1"/>
</dbReference>